<keyword evidence="2" id="KW-0863">Zinc-finger</keyword>
<dbReference type="Gene3D" id="3.30.40.10">
    <property type="entry name" value="Zinc/RING finger domain, C3HC4 (zinc finger)"/>
    <property type="match status" value="1"/>
</dbReference>
<dbReference type="AlphaFoldDB" id="A0A642UXG1"/>
<dbReference type="GO" id="GO:0034967">
    <property type="term" value="C:Set3 complex"/>
    <property type="evidence" value="ECO:0007669"/>
    <property type="project" value="TreeGrafter"/>
</dbReference>
<reference evidence="7 8" key="1">
    <citation type="submission" date="2019-07" db="EMBL/GenBank/DDBJ databases">
        <title>Genome assembly of two rare yeast pathogens: Diutina rugosa and Trichomonascus ciferrii.</title>
        <authorList>
            <person name="Mixao V."/>
            <person name="Saus E."/>
            <person name="Hansen A."/>
            <person name="Lass-Flor C."/>
            <person name="Gabaldon T."/>
        </authorList>
    </citation>
    <scope>NUCLEOTIDE SEQUENCE [LARGE SCALE GENOMIC DNA]</scope>
    <source>
        <strain evidence="7 8">CBS 613</strain>
    </source>
</reference>
<feature type="compositionally biased region" description="Polar residues" evidence="5">
    <location>
        <begin position="119"/>
        <end position="136"/>
    </location>
</feature>
<dbReference type="GO" id="GO:0006355">
    <property type="term" value="P:regulation of DNA-templated transcription"/>
    <property type="evidence" value="ECO:0007669"/>
    <property type="project" value="TreeGrafter"/>
</dbReference>
<evidence type="ECO:0000256" key="4">
    <source>
        <dbReference type="ARBA" id="ARBA00022853"/>
    </source>
</evidence>
<dbReference type="InterPro" id="IPR011011">
    <property type="entry name" value="Znf_FYVE_PHD"/>
</dbReference>
<dbReference type="InterPro" id="IPR019786">
    <property type="entry name" value="Zinc_finger_PHD-type_CS"/>
</dbReference>
<comment type="caution">
    <text evidence="7">The sequence shown here is derived from an EMBL/GenBank/DDBJ whole genome shotgun (WGS) entry which is preliminary data.</text>
</comment>
<dbReference type="PANTHER" id="PTHR46462:SF3">
    <property type="entry name" value="UPSET, ISOFORM A"/>
    <property type="match status" value="1"/>
</dbReference>
<dbReference type="SMART" id="SM00249">
    <property type="entry name" value="PHD"/>
    <property type="match status" value="1"/>
</dbReference>
<keyword evidence="1" id="KW-0479">Metal-binding</keyword>
<dbReference type="VEuPathDB" id="FungiDB:DIURU_000575"/>
<dbReference type="GeneID" id="54779228"/>
<feature type="compositionally biased region" description="Basic and acidic residues" evidence="5">
    <location>
        <begin position="998"/>
        <end position="1009"/>
    </location>
</feature>
<evidence type="ECO:0000256" key="1">
    <source>
        <dbReference type="ARBA" id="ARBA00022723"/>
    </source>
</evidence>
<evidence type="ECO:0000256" key="3">
    <source>
        <dbReference type="ARBA" id="ARBA00022833"/>
    </source>
</evidence>
<name>A0A642UXG1_DIURU</name>
<dbReference type="EMBL" id="SWFT01000026">
    <property type="protein sequence ID" value="KAA8907255.1"/>
    <property type="molecule type" value="Genomic_DNA"/>
</dbReference>
<feature type="compositionally biased region" description="Low complexity" evidence="5">
    <location>
        <begin position="208"/>
        <end position="220"/>
    </location>
</feature>
<dbReference type="Proteomes" id="UP000449547">
    <property type="component" value="Unassembled WGS sequence"/>
</dbReference>
<evidence type="ECO:0000256" key="5">
    <source>
        <dbReference type="SAM" id="MobiDB-lite"/>
    </source>
</evidence>
<dbReference type="InterPro" id="IPR046341">
    <property type="entry name" value="SET_dom_sf"/>
</dbReference>
<dbReference type="OMA" id="RLPWEWD"/>
<feature type="region of interest" description="Disordered" evidence="5">
    <location>
        <begin position="341"/>
        <end position="403"/>
    </location>
</feature>
<feature type="region of interest" description="Disordered" evidence="5">
    <location>
        <begin position="491"/>
        <end position="541"/>
    </location>
</feature>
<evidence type="ECO:0000313" key="7">
    <source>
        <dbReference type="EMBL" id="KAA8907255.1"/>
    </source>
</evidence>
<accession>A0A642UXG1</accession>
<dbReference type="Gene3D" id="2.170.270.10">
    <property type="entry name" value="SET domain"/>
    <property type="match status" value="1"/>
</dbReference>
<dbReference type="GO" id="GO:0006325">
    <property type="term" value="P:chromatin organization"/>
    <property type="evidence" value="ECO:0007669"/>
    <property type="project" value="UniProtKB-KW"/>
</dbReference>
<dbReference type="PROSITE" id="PS01359">
    <property type="entry name" value="ZF_PHD_1"/>
    <property type="match status" value="1"/>
</dbReference>
<keyword evidence="4" id="KW-0156">Chromatin regulator</keyword>
<dbReference type="RefSeq" id="XP_034014564.1">
    <property type="nucleotide sequence ID" value="XM_034158766.1"/>
</dbReference>
<protein>
    <recommendedName>
        <fullName evidence="6">Zinc finger PHD-type domain-containing protein</fullName>
    </recommendedName>
</protein>
<gene>
    <name evidence="7" type="ORF">DIURU_000575</name>
</gene>
<dbReference type="GO" id="GO:0070210">
    <property type="term" value="C:Rpd3L-Expanded complex"/>
    <property type="evidence" value="ECO:0007669"/>
    <property type="project" value="TreeGrafter"/>
</dbReference>
<feature type="compositionally biased region" description="Low complexity" evidence="5">
    <location>
        <begin position="349"/>
        <end position="380"/>
    </location>
</feature>
<dbReference type="OrthoDB" id="20872at2759"/>
<dbReference type="GO" id="GO:0008270">
    <property type="term" value="F:zinc ion binding"/>
    <property type="evidence" value="ECO:0007669"/>
    <property type="project" value="UniProtKB-KW"/>
</dbReference>
<dbReference type="InterPro" id="IPR001214">
    <property type="entry name" value="SET_dom"/>
</dbReference>
<proteinExistence type="predicted"/>
<sequence length="1032" mass="113261">MSQPPPDQDQQLLQDASTLLMFANAAAGNPSSPQQPSPPQVAQPPPSNPATKPPVLPHTGRAQPLQTSPQMPSQPPLRPVGAIQQPKYNYPGYYNWQGTSSPPQTHAAQPAFAPPQPSHMATSHSPKATQRPSQPSYPREIIAQRHLSDPQPAAAPPVAPRPPQAPPRKVNIFSLLDGSEKPPAPVKTESDPGLKPTAMAPLPPLPAAQPVATAPAAPRAPSVPHKSSINMFLNEDTPAVSIKQKSVSPPQSHEPIVPPTNRHSRSKSSPANPGPPPLSATQAMSGIDLKSKERSNKNAMIAARALAAAAEVPLTPQQREVERQAYDATKVKVEPHMPRSIDVAVDQKPPVATTAPAVAAPPRQSPSPKSQQPKPRSKSATPKPLPVPSQPAQSAGPQHPAGRAEATVIPPLETYRVDPDSGLIGCICGLEDDDGFTIQCDQCFRWQHCLCMGYKTQEEVPENEYKCYYCDPAKHGKFDPSSCREATLRRLNVESTKQPSPKKRKPSSGDSSANKKRKSVPTEPVKPAPRPPSPVSILDQLPIKDNPLLTDGVTTETYQSVYFKVKQNDFKTPELRRSLTSLSTTKAVEHLEDEDGKFKHLKFAKVVLPNHQKYMAEHLRNILTKKKRHNQFSIQVKPYVENTKSKFNGISKMGLFIGSSDSDINVVPKGTLVVEYLGEIDLFENYVSEKINQYPHWGVPKPHVLKSKLGDSEIVVDARFVGNESRFIRKSCPHAANCRVRPVYDAEAGLRFLVETTKDIEIKDDLMTELKLPWEWDPTHPILSLYGPNPAELKFDSAVPSADKPALMSYIDNILFFCECACMTGPDAVSSCAVLKVKKAMAQVMRSTRKASSIANVNLVKTKEEVIFPQSHKQYVSWAERLVQRDNIIRLQVEVKSEDTMAEGVLVEKPQAKPKELFDVPYREQLIERHQPAVPPAKSNPVDADMAFPIVPELAQRIDKIIDERLKPIQATSSGQNDDTTKKELISASSPISASNVVKEEAVKKEAKPESAPQPPKPVKKLSFADYKKKMK</sequence>
<feature type="compositionally biased region" description="Pro residues" evidence="5">
    <location>
        <begin position="524"/>
        <end position="534"/>
    </location>
</feature>
<feature type="domain" description="Zinc finger PHD-type" evidence="6">
    <location>
        <begin position="425"/>
        <end position="471"/>
    </location>
</feature>
<feature type="compositionally biased region" description="Low complexity" evidence="5">
    <location>
        <begin position="102"/>
        <end position="111"/>
    </location>
</feature>
<evidence type="ECO:0000259" key="6">
    <source>
        <dbReference type="SMART" id="SM00249"/>
    </source>
</evidence>
<dbReference type="SUPFAM" id="SSF82199">
    <property type="entry name" value="SET domain"/>
    <property type="match status" value="1"/>
</dbReference>
<dbReference type="Pfam" id="PF00856">
    <property type="entry name" value="SET"/>
    <property type="match status" value="1"/>
</dbReference>
<dbReference type="SUPFAM" id="SSF57903">
    <property type="entry name" value="FYVE/PHD zinc finger"/>
    <property type="match status" value="1"/>
</dbReference>
<feature type="region of interest" description="Disordered" evidence="5">
    <location>
        <begin position="969"/>
        <end position="1032"/>
    </location>
</feature>
<feature type="compositionally biased region" description="Pro residues" evidence="5">
    <location>
        <begin position="153"/>
        <end position="166"/>
    </location>
</feature>
<dbReference type="InterPro" id="IPR001965">
    <property type="entry name" value="Znf_PHD"/>
</dbReference>
<keyword evidence="8" id="KW-1185">Reference proteome</keyword>
<organism evidence="7 8">
    <name type="scientific">Diutina rugosa</name>
    <name type="common">Yeast</name>
    <name type="synonym">Candida rugosa</name>
    <dbReference type="NCBI Taxonomy" id="5481"/>
    <lineage>
        <taxon>Eukaryota</taxon>
        <taxon>Fungi</taxon>
        <taxon>Dikarya</taxon>
        <taxon>Ascomycota</taxon>
        <taxon>Saccharomycotina</taxon>
        <taxon>Pichiomycetes</taxon>
        <taxon>Debaryomycetaceae</taxon>
        <taxon>Diutina</taxon>
    </lineage>
</organism>
<evidence type="ECO:0000256" key="2">
    <source>
        <dbReference type="ARBA" id="ARBA00022771"/>
    </source>
</evidence>
<keyword evidence="3" id="KW-0862">Zinc</keyword>
<dbReference type="InterPro" id="IPR013083">
    <property type="entry name" value="Znf_RING/FYVE/PHD"/>
</dbReference>
<feature type="compositionally biased region" description="Pro residues" evidence="5">
    <location>
        <begin position="33"/>
        <end position="56"/>
    </location>
</feature>
<dbReference type="PANTHER" id="PTHR46462">
    <property type="entry name" value="UPSET, ISOFORM A"/>
    <property type="match status" value="1"/>
</dbReference>
<evidence type="ECO:0000313" key="8">
    <source>
        <dbReference type="Proteomes" id="UP000449547"/>
    </source>
</evidence>
<dbReference type="Pfam" id="PF20826">
    <property type="entry name" value="PHD_5"/>
    <property type="match status" value="1"/>
</dbReference>
<feature type="region of interest" description="Disordered" evidence="5">
    <location>
        <begin position="20"/>
        <end position="296"/>
    </location>
</feature>